<evidence type="ECO:0000313" key="2">
    <source>
        <dbReference type="EMBL" id="WFD26730.1"/>
    </source>
</evidence>
<keyword evidence="1" id="KW-0812">Transmembrane</keyword>
<gene>
    <name evidence="2" type="ORF">MNAN1_001715</name>
</gene>
<protein>
    <recommendedName>
        <fullName evidence="4">Transmembrane protein</fullName>
    </recommendedName>
</protein>
<sequence>MAPVAGALSAPAPAVPAVLQDVRLDLGTERASALWHIALQVEASDVPRTFTLWDDAHVELVHARIDTHGVQSAPDAQIRTSNALVILEVAPTQHTRSLSLTLYARIALLPRMSGGPYAIRCPVLRCDHNSLQCQFYSCAPPIHVRAKEPHRMQSAQWVEHDAAPLWSAHFAPTTELHLEWMPVSETAPIPLHASAVYHEIWACTQPQRLEHCVHVHVGPLSHGTYEVCQLPSAPDHLAAYVDGHPVPVRIDASSTSPMAGPKVYCMLVATTHAHLVLRYSTPWPRNGVTRPAFSCCLPILCLRLHSTNGQRARFGPLGKAHTTYVTGAVATWFDVEPYEFVQVPVHWISESISLWWRYAALALSVAAAFLALVALYILHATSEYFDLRTDMLAMALDIDFSDGAWLPTPPAQRSYAQQLTAWLQAPWAVPV</sequence>
<name>A0AAF0EIW7_9BASI</name>
<dbReference type="EMBL" id="CP119894">
    <property type="protein sequence ID" value="WFD26730.1"/>
    <property type="molecule type" value="Genomic_DNA"/>
</dbReference>
<dbReference type="AlphaFoldDB" id="A0AAF0EIW7"/>
<keyword evidence="1" id="KW-0472">Membrane</keyword>
<evidence type="ECO:0008006" key="4">
    <source>
        <dbReference type="Google" id="ProtNLM"/>
    </source>
</evidence>
<keyword evidence="3" id="KW-1185">Reference proteome</keyword>
<organism evidence="2 3">
    <name type="scientific">Malassezia nana</name>
    <dbReference type="NCBI Taxonomy" id="180528"/>
    <lineage>
        <taxon>Eukaryota</taxon>
        <taxon>Fungi</taxon>
        <taxon>Dikarya</taxon>
        <taxon>Basidiomycota</taxon>
        <taxon>Ustilaginomycotina</taxon>
        <taxon>Malasseziomycetes</taxon>
        <taxon>Malasseziales</taxon>
        <taxon>Malasseziaceae</taxon>
        <taxon>Malassezia</taxon>
    </lineage>
</organism>
<dbReference type="Proteomes" id="UP001213623">
    <property type="component" value="Chromosome 3"/>
</dbReference>
<keyword evidence="1" id="KW-1133">Transmembrane helix</keyword>
<proteinExistence type="predicted"/>
<reference evidence="2" key="1">
    <citation type="submission" date="2023-03" db="EMBL/GenBank/DDBJ databases">
        <title>Mating type loci evolution in Malassezia.</title>
        <authorList>
            <person name="Coelho M.A."/>
        </authorList>
    </citation>
    <scope>NUCLEOTIDE SEQUENCE</scope>
    <source>
        <strain evidence="2">CBS 9557</strain>
    </source>
</reference>
<accession>A0AAF0EIW7</accession>
<evidence type="ECO:0000313" key="3">
    <source>
        <dbReference type="Proteomes" id="UP001213623"/>
    </source>
</evidence>
<evidence type="ECO:0000256" key="1">
    <source>
        <dbReference type="SAM" id="Phobius"/>
    </source>
</evidence>
<feature type="transmembrane region" description="Helical" evidence="1">
    <location>
        <begin position="355"/>
        <end position="378"/>
    </location>
</feature>